<protein>
    <submittedName>
        <fullName evidence="3">Type II secretion system protein GspN</fullName>
    </submittedName>
</protein>
<organism evidence="3 4">
    <name type="scientific">Corallococcus terminator</name>
    <dbReference type="NCBI Taxonomy" id="2316733"/>
    <lineage>
        <taxon>Bacteria</taxon>
        <taxon>Pseudomonadati</taxon>
        <taxon>Myxococcota</taxon>
        <taxon>Myxococcia</taxon>
        <taxon>Myxococcales</taxon>
        <taxon>Cystobacterineae</taxon>
        <taxon>Myxococcaceae</taxon>
        <taxon>Corallococcus</taxon>
    </lineage>
</organism>
<gene>
    <name evidence="3" type="primary">gspN</name>
    <name evidence="3" type="ORF">D7V88_19585</name>
</gene>
<feature type="region of interest" description="Disordered" evidence="1">
    <location>
        <begin position="303"/>
        <end position="326"/>
    </location>
</feature>
<dbReference type="RefSeq" id="WP_120542176.1">
    <property type="nucleotide sequence ID" value="NZ_RAVZ01000130.1"/>
</dbReference>
<keyword evidence="2" id="KW-0812">Transmembrane</keyword>
<evidence type="ECO:0000313" key="3">
    <source>
        <dbReference type="EMBL" id="RKG85587.1"/>
    </source>
</evidence>
<sequence length="326" mass="33625">MASETKTARWKLIAGYTAFSVVAFILCLMLTFPYDAVRTRIVTEAAAQGLAVRIGSLRPGLFGVTATNVRVSKPPTPLGADSVAALARGEAGGLGPAELGEAVTFDSVALRPALFPPGLVVNAKAMGGTVHVAVGGLSATSLDVDVSGLQAGGGNLPAYTGVDMEGLLNAKVSLTAPGALVRGQAADWSQATGTVALDTQGLTIKGGTAAIPMGGGPAMPMTLPRMLLGDLKGDFQFDKGMGTVRTLDLKSEDLEGTGSGTVKLGKRLEYSELGLDVRLKFEQAFQQRLGPLAIAVNMLPQDRDNPGYRGGRLTGMVSSPRFGPKR</sequence>
<reference evidence="4" key="1">
    <citation type="submission" date="2018-09" db="EMBL/GenBank/DDBJ databases">
        <authorList>
            <person name="Livingstone P.G."/>
            <person name="Whitworth D.E."/>
        </authorList>
    </citation>
    <scope>NUCLEOTIDE SEQUENCE [LARGE SCALE GENOMIC DNA]</scope>
    <source>
        <strain evidence="4">CA054A</strain>
    </source>
</reference>
<dbReference type="Proteomes" id="UP000268094">
    <property type="component" value="Unassembled WGS sequence"/>
</dbReference>
<dbReference type="OrthoDB" id="5490255at2"/>
<dbReference type="AlphaFoldDB" id="A0A3A8IQ66"/>
<evidence type="ECO:0000313" key="4">
    <source>
        <dbReference type="Proteomes" id="UP000268094"/>
    </source>
</evidence>
<comment type="caution">
    <text evidence="3">The sequence shown here is derived from an EMBL/GenBank/DDBJ whole genome shotgun (WGS) entry which is preliminary data.</text>
</comment>
<feature type="transmembrane region" description="Helical" evidence="2">
    <location>
        <begin position="12"/>
        <end position="34"/>
    </location>
</feature>
<keyword evidence="4" id="KW-1185">Reference proteome</keyword>
<keyword evidence="2" id="KW-1133">Transmembrane helix</keyword>
<accession>A0A3A8IQ66</accession>
<dbReference type="NCBIfam" id="TIGR04411">
    <property type="entry name" value="T2SS_GspN_Lepto"/>
    <property type="match status" value="1"/>
</dbReference>
<evidence type="ECO:0000256" key="2">
    <source>
        <dbReference type="SAM" id="Phobius"/>
    </source>
</evidence>
<keyword evidence="2" id="KW-0472">Membrane</keyword>
<evidence type="ECO:0000256" key="1">
    <source>
        <dbReference type="SAM" id="MobiDB-lite"/>
    </source>
</evidence>
<name>A0A3A8IQ66_9BACT</name>
<proteinExistence type="predicted"/>
<dbReference type="InterPro" id="IPR030925">
    <property type="entry name" value="T2SS_GspN_Lepto"/>
</dbReference>
<dbReference type="EMBL" id="RAVZ01000130">
    <property type="protein sequence ID" value="RKG85587.1"/>
    <property type="molecule type" value="Genomic_DNA"/>
</dbReference>